<keyword evidence="3" id="KW-1185">Reference proteome</keyword>
<accession>A0A7W5E5I9</accession>
<proteinExistence type="predicted"/>
<feature type="transmembrane region" description="Helical" evidence="1">
    <location>
        <begin position="45"/>
        <end position="63"/>
    </location>
</feature>
<feature type="transmembrane region" description="Helical" evidence="1">
    <location>
        <begin position="12"/>
        <end position="33"/>
    </location>
</feature>
<dbReference type="Proteomes" id="UP000536179">
    <property type="component" value="Unassembled WGS sequence"/>
</dbReference>
<sequence length="131" mass="14111">MIRSLQFRTVFIVLLVAGPFLVLPFLALMPALSVSRAAWGNVPRLPWRIAVSLSVVAAFLLTLPHSPMFVGLDGPIPLDFFDGCIGAGNALSDLVATQCYFLNAGLLVALIMLPVNAAHSFANSKNRFSNR</sequence>
<name>A0A7W5E5I9_9BACT</name>
<dbReference type="AlphaFoldDB" id="A0A7W5E5I9"/>
<keyword evidence="1" id="KW-1133">Transmembrane helix</keyword>
<keyword evidence="1" id="KW-0472">Membrane</keyword>
<organism evidence="2 3">
    <name type="scientific">Aporhodopirellula rubra</name>
    <dbReference type="NCBI Taxonomy" id="980271"/>
    <lineage>
        <taxon>Bacteria</taxon>
        <taxon>Pseudomonadati</taxon>
        <taxon>Planctomycetota</taxon>
        <taxon>Planctomycetia</taxon>
        <taxon>Pirellulales</taxon>
        <taxon>Pirellulaceae</taxon>
        <taxon>Aporhodopirellula</taxon>
    </lineage>
</organism>
<feature type="transmembrane region" description="Helical" evidence="1">
    <location>
        <begin position="100"/>
        <end position="122"/>
    </location>
</feature>
<evidence type="ECO:0000313" key="2">
    <source>
        <dbReference type="EMBL" id="MBB3210599.1"/>
    </source>
</evidence>
<evidence type="ECO:0000313" key="3">
    <source>
        <dbReference type="Proteomes" id="UP000536179"/>
    </source>
</evidence>
<dbReference type="EMBL" id="JACHXU010000044">
    <property type="protein sequence ID" value="MBB3210599.1"/>
    <property type="molecule type" value="Genomic_DNA"/>
</dbReference>
<keyword evidence="1" id="KW-0812">Transmembrane</keyword>
<gene>
    <name evidence="2" type="ORF">FHS27_006447</name>
</gene>
<comment type="caution">
    <text evidence="2">The sequence shown here is derived from an EMBL/GenBank/DDBJ whole genome shotgun (WGS) entry which is preliminary data.</text>
</comment>
<reference evidence="2 3" key="1">
    <citation type="submission" date="2020-08" db="EMBL/GenBank/DDBJ databases">
        <title>Genomic Encyclopedia of Type Strains, Phase III (KMG-III): the genomes of soil and plant-associated and newly described type strains.</title>
        <authorList>
            <person name="Whitman W."/>
        </authorList>
    </citation>
    <scope>NUCLEOTIDE SEQUENCE [LARGE SCALE GENOMIC DNA]</scope>
    <source>
        <strain evidence="2 3">CECT 8075</strain>
    </source>
</reference>
<dbReference type="RefSeq" id="WP_184310024.1">
    <property type="nucleotide sequence ID" value="NZ_JACHXU010000044.1"/>
</dbReference>
<protein>
    <submittedName>
        <fullName evidence="2">Uncharacterized protein</fullName>
    </submittedName>
</protein>
<evidence type="ECO:0000256" key="1">
    <source>
        <dbReference type="SAM" id="Phobius"/>
    </source>
</evidence>